<gene>
    <name evidence="2" type="ORF">EKO04_007796</name>
</gene>
<feature type="compositionally biased region" description="Acidic residues" evidence="1">
    <location>
        <begin position="101"/>
        <end position="114"/>
    </location>
</feature>
<evidence type="ECO:0000313" key="2">
    <source>
        <dbReference type="EMBL" id="KAF9694275.1"/>
    </source>
</evidence>
<evidence type="ECO:0000313" key="3">
    <source>
        <dbReference type="Proteomes" id="UP000651452"/>
    </source>
</evidence>
<proteinExistence type="predicted"/>
<dbReference type="OrthoDB" id="3765360at2759"/>
<comment type="caution">
    <text evidence="2">The sequence shown here is derived from an EMBL/GenBank/DDBJ whole genome shotgun (WGS) entry which is preliminary data.</text>
</comment>
<organism evidence="2 3">
    <name type="scientific">Ascochyta lentis</name>
    <dbReference type="NCBI Taxonomy" id="205686"/>
    <lineage>
        <taxon>Eukaryota</taxon>
        <taxon>Fungi</taxon>
        <taxon>Dikarya</taxon>
        <taxon>Ascomycota</taxon>
        <taxon>Pezizomycotina</taxon>
        <taxon>Dothideomycetes</taxon>
        <taxon>Pleosporomycetidae</taxon>
        <taxon>Pleosporales</taxon>
        <taxon>Pleosporineae</taxon>
        <taxon>Didymellaceae</taxon>
        <taxon>Ascochyta</taxon>
    </lineage>
</organism>
<dbReference type="EMBL" id="RZGK01000014">
    <property type="protein sequence ID" value="KAF9694275.1"/>
    <property type="molecule type" value="Genomic_DNA"/>
</dbReference>
<evidence type="ECO:0000256" key="1">
    <source>
        <dbReference type="SAM" id="MobiDB-lite"/>
    </source>
</evidence>
<dbReference type="Proteomes" id="UP000651452">
    <property type="component" value="Unassembled WGS sequence"/>
</dbReference>
<reference evidence="2" key="2">
    <citation type="submission" date="2020-09" db="EMBL/GenBank/DDBJ databases">
        <title>Reference genome assembly for Australian Ascochyta lentis isolate Al4.</title>
        <authorList>
            <person name="Lee R.C."/>
            <person name="Farfan-Caceres L.M."/>
            <person name="Debler J.W."/>
            <person name="Williams A.H."/>
            <person name="Henares B.M."/>
        </authorList>
    </citation>
    <scope>NUCLEOTIDE SEQUENCE</scope>
    <source>
        <strain evidence="2">Al4</strain>
    </source>
</reference>
<accession>A0A8H7IWZ9</accession>
<dbReference type="AlphaFoldDB" id="A0A8H7IWZ9"/>
<protein>
    <submittedName>
        <fullName evidence="2">Uncharacterized protein</fullName>
    </submittedName>
</protein>
<sequence length="135" mass="15021">MFAPQMPSRPADIYTIRIADHEAQTSLSMSLRKLVTAAGGTFMISLMDGPGFIFRMPTTAPCPLTSFLHGGLLEEGCIHVSKMRLGEEKETKTKHGRQLAEEDSSDAESVEEEDAGHPSLRMQWNWTELNKDRAN</sequence>
<reference evidence="2" key="1">
    <citation type="submission" date="2018-12" db="EMBL/GenBank/DDBJ databases">
        <authorList>
            <person name="Syme R.A."/>
            <person name="Farfan-Caceres L."/>
            <person name="Lichtenzveig J."/>
        </authorList>
    </citation>
    <scope>NUCLEOTIDE SEQUENCE</scope>
    <source>
        <strain evidence="2">Al4</strain>
    </source>
</reference>
<name>A0A8H7IWZ9_9PLEO</name>
<keyword evidence="3" id="KW-1185">Reference proteome</keyword>
<feature type="region of interest" description="Disordered" evidence="1">
    <location>
        <begin position="85"/>
        <end position="135"/>
    </location>
</feature>